<dbReference type="InterPro" id="IPR036890">
    <property type="entry name" value="HATPase_C_sf"/>
</dbReference>
<dbReference type="SUPFAM" id="SSF55874">
    <property type="entry name" value="ATPase domain of HSP90 chaperone/DNA topoisomerase II/histidine kinase"/>
    <property type="match status" value="1"/>
</dbReference>
<dbReference type="InterPro" id="IPR050267">
    <property type="entry name" value="Anti-sigma-factor_SerPK"/>
</dbReference>
<keyword evidence="3" id="KW-0067">ATP-binding</keyword>
<protein>
    <submittedName>
        <fullName evidence="3">ATP-binding protein</fullName>
    </submittedName>
</protein>
<name>A0A2W2GSS5_9ACTN</name>
<dbReference type="Gene3D" id="3.30.565.10">
    <property type="entry name" value="Histidine kinase-like ATPase, C-terminal domain"/>
    <property type="match status" value="1"/>
</dbReference>
<organism evidence="3 4">
    <name type="scientific">Spongiactinospora gelatinilytica</name>
    <dbReference type="NCBI Taxonomy" id="2666298"/>
    <lineage>
        <taxon>Bacteria</taxon>
        <taxon>Bacillati</taxon>
        <taxon>Actinomycetota</taxon>
        <taxon>Actinomycetes</taxon>
        <taxon>Streptosporangiales</taxon>
        <taxon>Streptosporangiaceae</taxon>
        <taxon>Spongiactinospora</taxon>
    </lineage>
</organism>
<keyword evidence="1" id="KW-0808">Transferase</keyword>
<dbReference type="Proteomes" id="UP000248544">
    <property type="component" value="Unassembled WGS sequence"/>
</dbReference>
<accession>A0A2W2GSS5</accession>
<sequence>MTIMRQPFYIAGNAPNGLIWKTVSLPGTSENAGVARELLRGLWRANPHLNSDILDDLLLMVSELFSNAVRHTSSGEPGGRVGLVIAANEKWVRVEVTDEGSRSVPRAAGKATEDEAMEQGGWGLALVGMRADTWGHGPRGNGRVVWFEKGSNEGAGGPLDRRAASCR</sequence>
<keyword evidence="4" id="KW-1185">Reference proteome</keyword>
<evidence type="ECO:0000259" key="2">
    <source>
        <dbReference type="Pfam" id="PF13581"/>
    </source>
</evidence>
<dbReference type="AlphaFoldDB" id="A0A2W2GSS5"/>
<evidence type="ECO:0000313" key="4">
    <source>
        <dbReference type="Proteomes" id="UP000248544"/>
    </source>
</evidence>
<dbReference type="Pfam" id="PF13581">
    <property type="entry name" value="HATPase_c_2"/>
    <property type="match status" value="1"/>
</dbReference>
<keyword evidence="1" id="KW-0723">Serine/threonine-protein kinase</keyword>
<keyword evidence="1" id="KW-0418">Kinase</keyword>
<dbReference type="PANTHER" id="PTHR35526:SF3">
    <property type="entry name" value="ANTI-SIGMA-F FACTOR RSBW"/>
    <property type="match status" value="1"/>
</dbReference>
<dbReference type="CDD" id="cd16936">
    <property type="entry name" value="HATPase_RsbW-like"/>
    <property type="match status" value="1"/>
</dbReference>
<dbReference type="GO" id="GO:0005524">
    <property type="term" value="F:ATP binding"/>
    <property type="evidence" value="ECO:0007669"/>
    <property type="project" value="UniProtKB-KW"/>
</dbReference>
<evidence type="ECO:0000313" key="3">
    <source>
        <dbReference type="EMBL" id="PZG43085.1"/>
    </source>
</evidence>
<reference evidence="3 4" key="1">
    <citation type="submission" date="2018-01" db="EMBL/GenBank/DDBJ databases">
        <title>Draft genome sequence of Sphaerisporangium sp. 7K107.</title>
        <authorList>
            <person name="Sahin N."/>
            <person name="Saygin H."/>
            <person name="Ay H."/>
        </authorList>
    </citation>
    <scope>NUCLEOTIDE SEQUENCE [LARGE SCALE GENOMIC DNA]</scope>
    <source>
        <strain evidence="3 4">7K107</strain>
    </source>
</reference>
<gene>
    <name evidence="3" type="ORF">C1I98_18915</name>
</gene>
<comment type="caution">
    <text evidence="3">The sequence shown here is derived from an EMBL/GenBank/DDBJ whole genome shotgun (WGS) entry which is preliminary data.</text>
</comment>
<dbReference type="InterPro" id="IPR003594">
    <property type="entry name" value="HATPase_dom"/>
</dbReference>
<proteinExistence type="predicted"/>
<feature type="domain" description="Histidine kinase/HSP90-like ATPase" evidence="2">
    <location>
        <begin position="28"/>
        <end position="146"/>
    </location>
</feature>
<dbReference type="EMBL" id="POUA01000143">
    <property type="protein sequence ID" value="PZG43085.1"/>
    <property type="molecule type" value="Genomic_DNA"/>
</dbReference>
<dbReference type="GO" id="GO:0004674">
    <property type="term" value="F:protein serine/threonine kinase activity"/>
    <property type="evidence" value="ECO:0007669"/>
    <property type="project" value="UniProtKB-KW"/>
</dbReference>
<evidence type="ECO:0000256" key="1">
    <source>
        <dbReference type="ARBA" id="ARBA00022527"/>
    </source>
</evidence>
<keyword evidence="3" id="KW-0547">Nucleotide-binding</keyword>
<dbReference type="PANTHER" id="PTHR35526">
    <property type="entry name" value="ANTI-SIGMA-F FACTOR RSBW-RELATED"/>
    <property type="match status" value="1"/>
</dbReference>